<dbReference type="Proteomes" id="UP001175271">
    <property type="component" value="Unassembled WGS sequence"/>
</dbReference>
<organism evidence="1 2">
    <name type="scientific">Steinernema hermaphroditum</name>
    <dbReference type="NCBI Taxonomy" id="289476"/>
    <lineage>
        <taxon>Eukaryota</taxon>
        <taxon>Metazoa</taxon>
        <taxon>Ecdysozoa</taxon>
        <taxon>Nematoda</taxon>
        <taxon>Chromadorea</taxon>
        <taxon>Rhabditida</taxon>
        <taxon>Tylenchina</taxon>
        <taxon>Panagrolaimomorpha</taxon>
        <taxon>Strongyloidoidea</taxon>
        <taxon>Steinernematidae</taxon>
        <taxon>Steinernema</taxon>
    </lineage>
</organism>
<gene>
    <name evidence="1" type="ORF">QR680_002832</name>
</gene>
<name>A0AA39H4A9_9BILA</name>
<dbReference type="AlphaFoldDB" id="A0AA39H4A9"/>
<reference evidence="1" key="1">
    <citation type="submission" date="2023-06" db="EMBL/GenBank/DDBJ databases">
        <title>Genomic analysis of the entomopathogenic nematode Steinernema hermaphroditum.</title>
        <authorList>
            <person name="Schwarz E.M."/>
            <person name="Heppert J.K."/>
            <person name="Baniya A."/>
            <person name="Schwartz H.T."/>
            <person name="Tan C.-H."/>
            <person name="Antoshechkin I."/>
            <person name="Sternberg P.W."/>
            <person name="Goodrich-Blair H."/>
            <person name="Dillman A.R."/>
        </authorList>
    </citation>
    <scope>NUCLEOTIDE SEQUENCE</scope>
    <source>
        <strain evidence="1">PS9179</strain>
        <tissue evidence="1">Whole animal</tissue>
    </source>
</reference>
<accession>A0AA39H4A9</accession>
<dbReference type="EMBL" id="JAUCMV010000005">
    <property type="protein sequence ID" value="KAK0398961.1"/>
    <property type="molecule type" value="Genomic_DNA"/>
</dbReference>
<evidence type="ECO:0000313" key="1">
    <source>
        <dbReference type="EMBL" id="KAK0398961.1"/>
    </source>
</evidence>
<comment type="caution">
    <text evidence="1">The sequence shown here is derived from an EMBL/GenBank/DDBJ whole genome shotgun (WGS) entry which is preliminary data.</text>
</comment>
<proteinExistence type="predicted"/>
<sequence length="69" mass="8028">MPRGSDETSKQRRTQYAIEQSNNIENVPMLRHIEIGDITKRIPEHTNGCMVQQRGVDETLVLWIPRPSR</sequence>
<evidence type="ECO:0000313" key="2">
    <source>
        <dbReference type="Proteomes" id="UP001175271"/>
    </source>
</evidence>
<protein>
    <submittedName>
        <fullName evidence="1">Uncharacterized protein</fullName>
    </submittedName>
</protein>
<keyword evidence="2" id="KW-1185">Reference proteome</keyword>